<accession>A0ABV4GZN5</accession>
<evidence type="ECO:0000313" key="3">
    <source>
        <dbReference type="EMBL" id="MEZ0164529.1"/>
    </source>
</evidence>
<dbReference type="Gene3D" id="1.10.10.2840">
    <property type="entry name" value="PucR C-terminal helix-turn-helix domain"/>
    <property type="match status" value="1"/>
</dbReference>
<evidence type="ECO:0000259" key="1">
    <source>
        <dbReference type="Pfam" id="PF07905"/>
    </source>
</evidence>
<reference evidence="3 4" key="1">
    <citation type="submission" date="2024-07" db="EMBL/GenBank/DDBJ databases">
        <authorList>
            <person name="Thanompreechachai J."/>
            <person name="Duangmal K."/>
        </authorList>
    </citation>
    <scope>NUCLEOTIDE SEQUENCE [LARGE SCALE GENOMIC DNA]</scope>
    <source>
        <strain evidence="3 4">LSe6-4</strain>
    </source>
</reference>
<dbReference type="PANTHER" id="PTHR33744:SF1">
    <property type="entry name" value="DNA-BINDING TRANSCRIPTIONAL ACTIVATOR ADER"/>
    <property type="match status" value="1"/>
</dbReference>
<proteinExistence type="predicted"/>
<dbReference type="RefSeq" id="WP_370440766.1">
    <property type="nucleotide sequence ID" value="NZ_JBGFTU010000006.1"/>
</dbReference>
<dbReference type="EMBL" id="JBGFTU010000006">
    <property type="protein sequence ID" value="MEZ0164529.1"/>
    <property type="molecule type" value="Genomic_DNA"/>
</dbReference>
<dbReference type="InterPro" id="IPR012914">
    <property type="entry name" value="PucR_dom"/>
</dbReference>
<dbReference type="InterPro" id="IPR042070">
    <property type="entry name" value="PucR_C-HTH_sf"/>
</dbReference>
<organism evidence="3 4">
    <name type="scientific">Kineococcus halophytocola</name>
    <dbReference type="NCBI Taxonomy" id="3234027"/>
    <lineage>
        <taxon>Bacteria</taxon>
        <taxon>Bacillati</taxon>
        <taxon>Actinomycetota</taxon>
        <taxon>Actinomycetes</taxon>
        <taxon>Kineosporiales</taxon>
        <taxon>Kineosporiaceae</taxon>
        <taxon>Kineococcus</taxon>
    </lineage>
</organism>
<dbReference type="Proteomes" id="UP001565927">
    <property type="component" value="Unassembled WGS sequence"/>
</dbReference>
<protein>
    <submittedName>
        <fullName evidence="3">PucR family transcriptional regulator ligand-binding domain-containing protein</fullName>
    </submittedName>
</protein>
<dbReference type="InterPro" id="IPR051448">
    <property type="entry name" value="CdaR-like_regulators"/>
</dbReference>
<dbReference type="Pfam" id="PF07905">
    <property type="entry name" value="PucR"/>
    <property type="match status" value="1"/>
</dbReference>
<name>A0ABV4GZN5_9ACTN</name>
<feature type="domain" description="Purine catabolism PurC-like" evidence="1">
    <location>
        <begin position="6"/>
        <end position="126"/>
    </location>
</feature>
<dbReference type="PANTHER" id="PTHR33744">
    <property type="entry name" value="CARBOHYDRATE DIACID REGULATOR"/>
    <property type="match status" value="1"/>
</dbReference>
<feature type="domain" description="PucR C-terminal helix-turn-helix" evidence="2">
    <location>
        <begin position="444"/>
        <end position="498"/>
    </location>
</feature>
<dbReference type="InterPro" id="IPR025736">
    <property type="entry name" value="PucR_C-HTH_dom"/>
</dbReference>
<evidence type="ECO:0000313" key="4">
    <source>
        <dbReference type="Proteomes" id="UP001565927"/>
    </source>
</evidence>
<sequence length="518" mass="54462">MLTVADVLALPVLAAGDPQVRTGQDRLDVPVRWVHVTEQVDVAGLLGGGELLLTTGMGWATAGFDVVAYVASLVEAGVVAVVVEPAGHLGQVPPDLVRAARAAHLPLVELHRVVRFVEVTEQVHGRLLHEQYARLRFADRVHATFASLGLVGTRVAEVLDRTAGLLGGPVVLEDLAHRVVAHVAQPVGTADLLVDWSRRSRRDPQPQGWVVVPAGPPGQPWGRLVAPGPHTAPDPLLVLDRAAEALTVVRLLAGGPADGEDLAHRAHDDLVGDLLNARRDDEPALRQRVRALGLNPRTGFAAAAVVGAERPGVSAALTRTRSAGLTGMVGHEAGSGVVGVLLVGTARVVGTALDRLAAALPETATLGAAGHVAELHATREGFAEARHVAEVAAASPHRTPGRVHRTTDLGVRGLLWRLRGDARLTGFAETQLAPLFETPEDLALLTDYLQVNGSMTRLAGRLHLSRPAAYGRVERLTRRLGLDLGDAEVRLGLHLALLSLPTPTPGPAPTPARAPRDG</sequence>
<comment type="caution">
    <text evidence="3">The sequence shown here is derived from an EMBL/GenBank/DDBJ whole genome shotgun (WGS) entry which is preliminary data.</text>
</comment>
<dbReference type="Pfam" id="PF13556">
    <property type="entry name" value="HTH_30"/>
    <property type="match status" value="1"/>
</dbReference>
<evidence type="ECO:0000259" key="2">
    <source>
        <dbReference type="Pfam" id="PF13556"/>
    </source>
</evidence>
<keyword evidence="4" id="KW-1185">Reference proteome</keyword>
<gene>
    <name evidence="3" type="ORF">AB2L27_07100</name>
</gene>